<evidence type="ECO:0000313" key="4">
    <source>
        <dbReference type="Proteomes" id="UP000528945"/>
    </source>
</evidence>
<feature type="region of interest" description="Disordered" evidence="1">
    <location>
        <begin position="355"/>
        <end position="375"/>
    </location>
</feature>
<dbReference type="SUPFAM" id="SSF101960">
    <property type="entry name" value="Stabilizer of iron transporter SufD"/>
    <property type="match status" value="1"/>
</dbReference>
<evidence type="ECO:0000313" key="3">
    <source>
        <dbReference type="EMBL" id="MBB3874877.1"/>
    </source>
</evidence>
<dbReference type="InterPro" id="IPR000825">
    <property type="entry name" value="SUF_FeS_clus_asmbl_SufBD_core"/>
</dbReference>
<keyword evidence="4" id="KW-1185">Reference proteome</keyword>
<protein>
    <submittedName>
        <fullName evidence="3">Fe-S cluster assembly protein SufD</fullName>
    </submittedName>
</protein>
<reference evidence="3 4" key="1">
    <citation type="submission" date="2020-08" db="EMBL/GenBank/DDBJ databases">
        <title>Genomic Encyclopedia of Type Strains, Phase IV (KMG-IV): sequencing the most valuable type-strain genomes for metagenomic binning, comparative biology and taxonomic classification.</title>
        <authorList>
            <person name="Goeker M."/>
        </authorList>
    </citation>
    <scope>NUCLEOTIDE SEQUENCE [LARGE SCALE GENOMIC DNA]</scope>
    <source>
        <strain evidence="3 4">DSM 15581</strain>
    </source>
</reference>
<evidence type="ECO:0000259" key="2">
    <source>
        <dbReference type="Pfam" id="PF01458"/>
    </source>
</evidence>
<name>A0AAW3TQJ2_9SPHN</name>
<dbReference type="EMBL" id="JACIDB010000001">
    <property type="protein sequence ID" value="MBB3874877.1"/>
    <property type="molecule type" value="Genomic_DNA"/>
</dbReference>
<dbReference type="AlphaFoldDB" id="A0AAW3TQJ2"/>
<accession>A0AAW3TQJ2</accession>
<dbReference type="Pfam" id="PF01458">
    <property type="entry name" value="SUFBD_core"/>
    <property type="match status" value="1"/>
</dbReference>
<evidence type="ECO:0000256" key="1">
    <source>
        <dbReference type="SAM" id="MobiDB-lite"/>
    </source>
</evidence>
<comment type="caution">
    <text evidence="3">The sequence shown here is derived from an EMBL/GenBank/DDBJ whole genome shotgun (WGS) entry which is preliminary data.</text>
</comment>
<organism evidence="3 4">
    <name type="scientific">Sphingomonas aquatilis</name>
    <dbReference type="NCBI Taxonomy" id="93063"/>
    <lineage>
        <taxon>Bacteria</taxon>
        <taxon>Pseudomonadati</taxon>
        <taxon>Pseudomonadota</taxon>
        <taxon>Alphaproteobacteria</taxon>
        <taxon>Sphingomonadales</taxon>
        <taxon>Sphingomonadaceae</taxon>
        <taxon>Sphingomonas</taxon>
    </lineage>
</organism>
<dbReference type="RefSeq" id="WP_183949448.1">
    <property type="nucleotide sequence ID" value="NZ_JACIDB010000001.1"/>
</dbReference>
<dbReference type="PANTHER" id="PTHR43575">
    <property type="entry name" value="PROTEIN ABCI7, CHLOROPLASTIC"/>
    <property type="match status" value="1"/>
</dbReference>
<feature type="domain" description="SUF system FeS cluster assembly SufBD core" evidence="2">
    <location>
        <begin position="110"/>
        <end position="325"/>
    </location>
</feature>
<dbReference type="Proteomes" id="UP000528945">
    <property type="component" value="Unassembled WGS sequence"/>
</dbReference>
<dbReference type="InterPro" id="IPR037284">
    <property type="entry name" value="SUF_FeS_clus_asmbl_SufBD_sf"/>
</dbReference>
<gene>
    <name evidence="3" type="ORF">GGR47_001093</name>
</gene>
<proteinExistence type="predicted"/>
<dbReference type="GO" id="GO:0016226">
    <property type="term" value="P:iron-sulfur cluster assembly"/>
    <property type="evidence" value="ECO:0007669"/>
    <property type="project" value="InterPro"/>
</dbReference>
<sequence length="375" mass="39610">MTDVLDLPTTRDEAFRWADMPALQAARTLSATTAAIPQPILADAIRLVFVDGDLVDQPAGFDIAPTTLASDHPLARHAAGQGLGVTLAPQSVTRLEIVRANAGGDGHTPLSITLGEDAVLTLVETYTGAGWTNTLTRFDLGKGARVMRAVRIVQDAGFVSTRDEVAIAEAASFVSVALGATAAGTRLDAALTLNGDGAYAELGGALLTRDEQRQECAVRVRHAHPNGQSHQLWRAVAADRSTVSLAAAVEVARDAQKTDGEQSLRGLLLQRTATVNLKPELEIFADDVKCAHGATVGELDARALFYMQSRGIPAARAKALLTRAFVADALDRIADEQVREMFAADADVWLDKALSHREREGTRPAQPGGEGEGGA</sequence>
<dbReference type="PANTHER" id="PTHR43575:SF1">
    <property type="entry name" value="PROTEIN ABCI7, CHLOROPLASTIC"/>
    <property type="match status" value="1"/>
</dbReference>
<dbReference type="InterPro" id="IPR055346">
    <property type="entry name" value="Fe-S_cluster_assembly_SufBD"/>
</dbReference>